<accession>A0ABU0QDY3</accession>
<dbReference type="InterPro" id="IPR002397">
    <property type="entry name" value="Cyt_P450_B"/>
</dbReference>
<dbReference type="PANTHER" id="PTHR46696:SF1">
    <property type="entry name" value="CYTOCHROME P450 YJIB-RELATED"/>
    <property type="match status" value="1"/>
</dbReference>
<dbReference type="InterPro" id="IPR036396">
    <property type="entry name" value="Cyt_P450_sf"/>
</dbReference>
<evidence type="ECO:0000256" key="1">
    <source>
        <dbReference type="ARBA" id="ARBA00010617"/>
    </source>
</evidence>
<gene>
    <name evidence="2" type="ORF">QFZ56_007835</name>
</gene>
<evidence type="ECO:0000313" key="2">
    <source>
        <dbReference type="EMBL" id="MDQ0688872.1"/>
    </source>
</evidence>
<keyword evidence="3" id="KW-1185">Reference proteome</keyword>
<dbReference type="PRINTS" id="PR00359">
    <property type="entry name" value="BP450"/>
</dbReference>
<dbReference type="SUPFAM" id="SSF48264">
    <property type="entry name" value="Cytochrome P450"/>
    <property type="match status" value="1"/>
</dbReference>
<organism evidence="2 3">
    <name type="scientific">Streptomyces achromogenes</name>
    <dbReference type="NCBI Taxonomy" id="67255"/>
    <lineage>
        <taxon>Bacteria</taxon>
        <taxon>Bacillati</taxon>
        <taxon>Actinomycetota</taxon>
        <taxon>Actinomycetes</taxon>
        <taxon>Kitasatosporales</taxon>
        <taxon>Streptomycetaceae</taxon>
        <taxon>Streptomyces</taxon>
    </lineage>
</organism>
<dbReference type="PANTHER" id="PTHR46696">
    <property type="entry name" value="P450, PUTATIVE (EUROFUNG)-RELATED"/>
    <property type="match status" value="1"/>
</dbReference>
<dbReference type="EMBL" id="JAUSYA010000001">
    <property type="protein sequence ID" value="MDQ0688872.1"/>
    <property type="molecule type" value="Genomic_DNA"/>
</dbReference>
<dbReference type="Proteomes" id="UP001243364">
    <property type="component" value="Unassembled WGS sequence"/>
</dbReference>
<protein>
    <submittedName>
        <fullName evidence="2">Cytochrome P450</fullName>
    </submittedName>
</protein>
<reference evidence="2 3" key="1">
    <citation type="submission" date="2023-07" db="EMBL/GenBank/DDBJ databases">
        <title>Comparative genomics of wheat-associated soil bacteria to identify genetic determinants of phenazine resistance.</title>
        <authorList>
            <person name="Mouncey N."/>
        </authorList>
    </citation>
    <scope>NUCLEOTIDE SEQUENCE [LARGE SCALE GENOMIC DNA]</scope>
    <source>
        <strain evidence="2 3">W4I19-2</strain>
    </source>
</reference>
<sequence length="120" mass="12853">MATIGSAPRVLRCGAGRLRRLVLSKRVAPADDLLSYLTGCDLTDDEVTFMGIALLVAGHETTANMPSLGVFTLLELPGQLARFLTDPSLAEHAVEKFMRHQTIIHAGPTRAALEDVELAG</sequence>
<dbReference type="RefSeq" id="WP_307049656.1">
    <property type="nucleotide sequence ID" value="NZ_JAUSYA010000001.1"/>
</dbReference>
<name>A0ABU0QDY3_STRAH</name>
<comment type="caution">
    <text evidence="2">The sequence shown here is derived from an EMBL/GenBank/DDBJ whole genome shotgun (WGS) entry which is preliminary data.</text>
</comment>
<dbReference type="Gene3D" id="1.10.630.10">
    <property type="entry name" value="Cytochrome P450"/>
    <property type="match status" value="1"/>
</dbReference>
<proteinExistence type="inferred from homology"/>
<comment type="similarity">
    <text evidence="1">Belongs to the cytochrome P450 family.</text>
</comment>
<evidence type="ECO:0000313" key="3">
    <source>
        <dbReference type="Proteomes" id="UP001243364"/>
    </source>
</evidence>